<reference evidence="12" key="1">
    <citation type="submission" date="2025-08" db="UniProtKB">
        <authorList>
            <consortium name="Ensembl"/>
        </authorList>
    </citation>
    <scope>IDENTIFICATION</scope>
</reference>
<evidence type="ECO:0000256" key="5">
    <source>
        <dbReference type="ARBA" id="ARBA00022989"/>
    </source>
</evidence>
<keyword evidence="7" id="KW-0325">Glycoprotein</keyword>
<evidence type="ECO:0000256" key="11">
    <source>
        <dbReference type="RuleBase" id="RU361216"/>
    </source>
</evidence>
<keyword evidence="4 11" id="KW-0769">Symport</keyword>
<sequence length="549" mass="59935">MPKQVEVRMHESHLEPIEARPQSKCAQICSKLFKNLLLTLTVLGVILGCVFGMLLRVASPIHPDIVMVIAFPGDILMRMLKMLILPLIISSLITGLAGLDAKSSGRLGTRAMVYYMSTTIIAAVLGVILVLVIHPGNPKLKENLGEGEKNDEVSSLDAFFDLIRNLFPENLVQACFQQIQTVTKKVEVVIVEDINVTSVEGLLANITKEPQYIVKKSLQFKSGMNVLGMIGFFIAFGICMGKMGERARLMIEFFNILNEIVMKLVILIMWYSPFGIACLICGKIISIKDLEVVARQLGMYMVTVIVGLIIHGAIFLPTIYFVIVRKNPFTFFLGIFQAWITALGTASSAGTLPVTFRCLEENLGIDKRVTRFVLPVGATINMDGTALYEAVAAIFIAQMNGIYLDPGQIITVSLTATLASVGAASIPSAGLVTMLLILTAVGLPTQDISLLVAVDWLLDRFRTSVNVVGDSYGAGIVYHLSKAELDELDQHGAKSDDIELMSKNQSYYDDMKNHHENNSNQCVLTTTAIATTSATGILIVKQESVKANK</sequence>
<dbReference type="InterPro" id="IPR050746">
    <property type="entry name" value="DAACS"/>
</dbReference>
<evidence type="ECO:0000256" key="10">
    <source>
        <dbReference type="ARBA" id="ARBA00049118"/>
    </source>
</evidence>
<keyword evidence="2 11" id="KW-0813">Transport</keyword>
<name>A0A8C3B1J3_CYCLU</name>
<dbReference type="PANTHER" id="PTHR11958">
    <property type="entry name" value="SODIUM/DICARBOXYLATE SYMPORTER-RELATED"/>
    <property type="match status" value="1"/>
</dbReference>
<evidence type="ECO:0000256" key="4">
    <source>
        <dbReference type="ARBA" id="ARBA00022847"/>
    </source>
</evidence>
<evidence type="ECO:0000256" key="8">
    <source>
        <dbReference type="ARBA" id="ARBA00047601"/>
    </source>
</evidence>
<comment type="similarity">
    <text evidence="11">Belongs to the dicarboxylate/amino acid:cation symporter (DAACS) (TC 2.A.23) family.</text>
</comment>
<dbReference type="InterPro" id="IPR036458">
    <property type="entry name" value="Na:dicarbo_symporter_sf"/>
</dbReference>
<dbReference type="PANTHER" id="PTHR11958:SF93">
    <property type="entry name" value="EXCITATORY AMINO ACID TRANSPORTER 2"/>
    <property type="match status" value="1"/>
</dbReference>
<dbReference type="Proteomes" id="UP000694565">
    <property type="component" value="Unplaced"/>
</dbReference>
<evidence type="ECO:0000256" key="7">
    <source>
        <dbReference type="ARBA" id="ARBA00023180"/>
    </source>
</evidence>
<dbReference type="PRINTS" id="PR00173">
    <property type="entry name" value="EDTRNSPORT"/>
</dbReference>
<dbReference type="GeneTree" id="ENSGT00940000155379"/>
<evidence type="ECO:0000256" key="9">
    <source>
        <dbReference type="ARBA" id="ARBA00048715"/>
    </source>
</evidence>
<evidence type="ECO:0000256" key="3">
    <source>
        <dbReference type="ARBA" id="ARBA00022692"/>
    </source>
</evidence>
<protein>
    <recommendedName>
        <fullName evidence="11">Amino acid transporter</fullName>
    </recommendedName>
</protein>
<comment type="catalytic activity">
    <reaction evidence="10">
        <text>D-aspartate(out) + K(+)(in) + 3 Na(+)(out) + H(+)(out) = D-aspartate(in) + K(+)(out) + 3 Na(+)(in) + H(+)(in)</text>
        <dbReference type="Rhea" id="RHEA:71379"/>
        <dbReference type="ChEBI" id="CHEBI:15378"/>
        <dbReference type="ChEBI" id="CHEBI:29101"/>
        <dbReference type="ChEBI" id="CHEBI:29103"/>
        <dbReference type="ChEBI" id="CHEBI:29990"/>
    </reaction>
</comment>
<dbReference type="GO" id="GO:0015501">
    <property type="term" value="F:glutamate:sodium symporter activity"/>
    <property type="evidence" value="ECO:0007669"/>
    <property type="project" value="TreeGrafter"/>
</dbReference>
<feature type="transmembrane region" description="Helical" evidence="11">
    <location>
        <begin position="224"/>
        <end position="243"/>
    </location>
</feature>
<evidence type="ECO:0000313" key="13">
    <source>
        <dbReference type="Proteomes" id="UP000694565"/>
    </source>
</evidence>
<accession>A0A8C3B1J3</accession>
<dbReference type="GO" id="GO:0015175">
    <property type="term" value="F:neutral L-amino acid transmembrane transporter activity"/>
    <property type="evidence" value="ECO:0007669"/>
    <property type="project" value="TreeGrafter"/>
</dbReference>
<dbReference type="InterPro" id="IPR001991">
    <property type="entry name" value="Na-dicarboxylate_symporter"/>
</dbReference>
<evidence type="ECO:0000256" key="1">
    <source>
        <dbReference type="ARBA" id="ARBA00004141"/>
    </source>
</evidence>
<feature type="transmembrane region" description="Helical" evidence="11">
    <location>
        <begin position="330"/>
        <end position="352"/>
    </location>
</feature>
<dbReference type="SUPFAM" id="SSF118215">
    <property type="entry name" value="Proton glutamate symport protein"/>
    <property type="match status" value="1"/>
</dbReference>
<reference evidence="12" key="2">
    <citation type="submission" date="2025-09" db="UniProtKB">
        <authorList>
            <consortium name="Ensembl"/>
        </authorList>
    </citation>
    <scope>IDENTIFICATION</scope>
</reference>
<dbReference type="InterPro" id="IPR018107">
    <property type="entry name" value="Na-dicarboxylate_symporter_CS"/>
</dbReference>
<feature type="transmembrane region" description="Helical" evidence="11">
    <location>
        <begin position="75"/>
        <end position="99"/>
    </location>
</feature>
<dbReference type="PROSITE" id="PS00713">
    <property type="entry name" value="NA_DICARBOXYL_SYMP_1"/>
    <property type="match status" value="1"/>
</dbReference>
<keyword evidence="6 11" id="KW-0472">Membrane</keyword>
<evidence type="ECO:0000256" key="2">
    <source>
        <dbReference type="ARBA" id="ARBA00022448"/>
    </source>
</evidence>
<comment type="catalytic activity">
    <reaction evidence="9">
        <text>K(+)(in) + L-aspartate(out) + 3 Na(+)(out) + H(+)(out) = K(+)(out) + L-aspartate(in) + 3 Na(+)(in) + H(+)(in)</text>
        <dbReference type="Rhea" id="RHEA:70851"/>
        <dbReference type="ChEBI" id="CHEBI:15378"/>
        <dbReference type="ChEBI" id="CHEBI:29101"/>
        <dbReference type="ChEBI" id="CHEBI:29103"/>
        <dbReference type="ChEBI" id="CHEBI:29991"/>
    </reaction>
</comment>
<evidence type="ECO:0000313" key="12">
    <source>
        <dbReference type="Ensembl" id="ENSCLMP00005050587.1"/>
    </source>
</evidence>
<keyword evidence="5 11" id="KW-1133">Transmembrane helix</keyword>
<comment type="catalytic activity">
    <reaction evidence="8">
        <text>K(+)(in) + L-glutamate(out) + 3 Na(+)(out) + H(+)(out) = K(+)(out) + L-glutamate(in) + 3 Na(+)(in) + H(+)(in)</text>
        <dbReference type="Rhea" id="RHEA:70699"/>
        <dbReference type="ChEBI" id="CHEBI:15378"/>
        <dbReference type="ChEBI" id="CHEBI:29101"/>
        <dbReference type="ChEBI" id="CHEBI:29103"/>
        <dbReference type="ChEBI" id="CHEBI:29985"/>
    </reaction>
</comment>
<dbReference type="AlphaFoldDB" id="A0A8C3B1J3"/>
<evidence type="ECO:0000256" key="6">
    <source>
        <dbReference type="ARBA" id="ARBA00023136"/>
    </source>
</evidence>
<keyword evidence="13" id="KW-1185">Reference proteome</keyword>
<feature type="transmembrane region" description="Helical" evidence="11">
    <location>
        <begin position="36"/>
        <end position="55"/>
    </location>
</feature>
<dbReference type="GO" id="GO:0005313">
    <property type="term" value="F:L-glutamate transmembrane transporter activity"/>
    <property type="evidence" value="ECO:0007669"/>
    <property type="project" value="TreeGrafter"/>
</dbReference>
<feature type="transmembrane region" description="Helical" evidence="11">
    <location>
        <begin position="297"/>
        <end position="323"/>
    </location>
</feature>
<dbReference type="Ensembl" id="ENSCLMT00005052245.1">
    <property type="protein sequence ID" value="ENSCLMP00005050587.1"/>
    <property type="gene ID" value="ENSCLMG00005022927.1"/>
</dbReference>
<feature type="transmembrane region" description="Helical" evidence="11">
    <location>
        <begin position="264"/>
        <end position="285"/>
    </location>
</feature>
<dbReference type="GO" id="GO:0070778">
    <property type="term" value="P:L-aspartate transmembrane transport"/>
    <property type="evidence" value="ECO:0007669"/>
    <property type="project" value="TreeGrafter"/>
</dbReference>
<dbReference type="GO" id="GO:0005886">
    <property type="term" value="C:plasma membrane"/>
    <property type="evidence" value="ECO:0007669"/>
    <property type="project" value="TreeGrafter"/>
</dbReference>
<keyword evidence="3 11" id="KW-0812">Transmembrane</keyword>
<comment type="subcellular location">
    <subcellularLocation>
        <location evidence="1 11">Membrane</location>
        <topology evidence="1 11">Multi-pass membrane protein</topology>
    </subcellularLocation>
</comment>
<dbReference type="FunFam" id="1.10.3860.10:FF:000002">
    <property type="entry name" value="Amino acid transporter"/>
    <property type="match status" value="1"/>
</dbReference>
<organism evidence="12 13">
    <name type="scientific">Cyclopterus lumpus</name>
    <name type="common">Lumpsucker</name>
    <dbReference type="NCBI Taxonomy" id="8103"/>
    <lineage>
        <taxon>Eukaryota</taxon>
        <taxon>Metazoa</taxon>
        <taxon>Chordata</taxon>
        <taxon>Craniata</taxon>
        <taxon>Vertebrata</taxon>
        <taxon>Euteleostomi</taxon>
        <taxon>Actinopterygii</taxon>
        <taxon>Neopterygii</taxon>
        <taxon>Teleostei</taxon>
        <taxon>Neoteleostei</taxon>
        <taxon>Acanthomorphata</taxon>
        <taxon>Eupercaria</taxon>
        <taxon>Perciformes</taxon>
        <taxon>Cottioidei</taxon>
        <taxon>Cottales</taxon>
        <taxon>Cyclopteridae</taxon>
        <taxon>Cyclopterus</taxon>
    </lineage>
</organism>
<dbReference type="Pfam" id="PF00375">
    <property type="entry name" value="SDF"/>
    <property type="match status" value="1"/>
</dbReference>
<dbReference type="Gene3D" id="1.10.3860.10">
    <property type="entry name" value="Sodium:dicarboxylate symporter"/>
    <property type="match status" value="1"/>
</dbReference>
<proteinExistence type="inferred from homology"/>
<feature type="transmembrane region" description="Helical" evidence="11">
    <location>
        <begin position="111"/>
        <end position="133"/>
    </location>
</feature>
<dbReference type="GO" id="GO:0098712">
    <property type="term" value="P:L-glutamate import across plasma membrane"/>
    <property type="evidence" value="ECO:0007669"/>
    <property type="project" value="TreeGrafter"/>
</dbReference>
<dbReference type="PROSITE" id="PS00714">
    <property type="entry name" value="NA_DICARBOXYL_SYMP_2"/>
    <property type="match status" value="1"/>
</dbReference>